<feature type="domain" description="Response regulatory" evidence="5">
    <location>
        <begin position="3"/>
        <end position="119"/>
    </location>
</feature>
<dbReference type="SMART" id="SM00421">
    <property type="entry name" value="HTH_LUXR"/>
    <property type="match status" value="1"/>
</dbReference>
<name>A0A316HIP2_9SPHI</name>
<dbReference type="PANTHER" id="PTHR43214:SF43">
    <property type="entry name" value="TWO-COMPONENT RESPONSE REGULATOR"/>
    <property type="match status" value="1"/>
</dbReference>
<evidence type="ECO:0000256" key="1">
    <source>
        <dbReference type="ARBA" id="ARBA00022553"/>
    </source>
</evidence>
<dbReference type="InterPro" id="IPR058245">
    <property type="entry name" value="NreC/VraR/RcsB-like_REC"/>
</dbReference>
<organism evidence="6 7">
    <name type="scientific">Mucilaginibacter oryzae</name>
    <dbReference type="NCBI Taxonomy" id="468058"/>
    <lineage>
        <taxon>Bacteria</taxon>
        <taxon>Pseudomonadati</taxon>
        <taxon>Bacteroidota</taxon>
        <taxon>Sphingobacteriia</taxon>
        <taxon>Sphingobacteriales</taxon>
        <taxon>Sphingobacteriaceae</taxon>
        <taxon>Mucilaginibacter</taxon>
    </lineage>
</organism>
<reference evidence="6 7" key="1">
    <citation type="submission" date="2018-05" db="EMBL/GenBank/DDBJ databases">
        <title>Genomic Encyclopedia of Archaeal and Bacterial Type Strains, Phase II (KMG-II): from individual species to whole genera.</title>
        <authorList>
            <person name="Goeker M."/>
        </authorList>
    </citation>
    <scope>NUCLEOTIDE SEQUENCE [LARGE SCALE GENOMIC DNA]</scope>
    <source>
        <strain evidence="6 7">DSM 19975</strain>
    </source>
</reference>
<protein>
    <submittedName>
        <fullName evidence="6">LuxR family two component transcriptional regulator</fullName>
    </submittedName>
</protein>
<dbReference type="GO" id="GO:0000160">
    <property type="term" value="P:phosphorelay signal transduction system"/>
    <property type="evidence" value="ECO:0007669"/>
    <property type="project" value="InterPro"/>
</dbReference>
<dbReference type="SUPFAM" id="SSF46894">
    <property type="entry name" value="C-terminal effector domain of the bipartite response regulators"/>
    <property type="match status" value="1"/>
</dbReference>
<keyword evidence="2" id="KW-0238">DNA-binding</keyword>
<proteinExistence type="predicted"/>
<dbReference type="EMBL" id="QGHA01000001">
    <property type="protein sequence ID" value="PWK80177.1"/>
    <property type="molecule type" value="Genomic_DNA"/>
</dbReference>
<evidence type="ECO:0000313" key="7">
    <source>
        <dbReference type="Proteomes" id="UP000245678"/>
    </source>
</evidence>
<feature type="domain" description="HTH luxR-type" evidence="4">
    <location>
        <begin position="146"/>
        <end position="211"/>
    </location>
</feature>
<dbReference type="GO" id="GO:0006355">
    <property type="term" value="P:regulation of DNA-templated transcription"/>
    <property type="evidence" value="ECO:0007669"/>
    <property type="project" value="InterPro"/>
</dbReference>
<dbReference type="GO" id="GO:0003677">
    <property type="term" value="F:DNA binding"/>
    <property type="evidence" value="ECO:0007669"/>
    <property type="project" value="UniProtKB-KW"/>
</dbReference>
<comment type="caution">
    <text evidence="6">The sequence shown here is derived from an EMBL/GenBank/DDBJ whole genome shotgun (WGS) entry which is preliminary data.</text>
</comment>
<dbReference type="PROSITE" id="PS50043">
    <property type="entry name" value="HTH_LUXR_2"/>
    <property type="match status" value="1"/>
</dbReference>
<feature type="modified residue" description="4-aspartylphosphate" evidence="3">
    <location>
        <position position="54"/>
    </location>
</feature>
<dbReference type="InterPro" id="IPR016032">
    <property type="entry name" value="Sig_transdc_resp-reg_C-effctor"/>
</dbReference>
<dbReference type="InterPro" id="IPR000792">
    <property type="entry name" value="Tscrpt_reg_LuxR_C"/>
</dbReference>
<dbReference type="SUPFAM" id="SSF52172">
    <property type="entry name" value="CheY-like"/>
    <property type="match status" value="1"/>
</dbReference>
<dbReference type="AlphaFoldDB" id="A0A316HIP2"/>
<dbReference type="CDD" id="cd17535">
    <property type="entry name" value="REC_NarL-like"/>
    <property type="match status" value="1"/>
</dbReference>
<dbReference type="InterPro" id="IPR011006">
    <property type="entry name" value="CheY-like_superfamily"/>
</dbReference>
<evidence type="ECO:0000259" key="5">
    <source>
        <dbReference type="PROSITE" id="PS50110"/>
    </source>
</evidence>
<evidence type="ECO:0000256" key="3">
    <source>
        <dbReference type="PROSITE-ProRule" id="PRU00169"/>
    </source>
</evidence>
<dbReference type="InterPro" id="IPR039420">
    <property type="entry name" value="WalR-like"/>
</dbReference>
<evidence type="ECO:0000313" key="6">
    <source>
        <dbReference type="EMBL" id="PWK80177.1"/>
    </source>
</evidence>
<keyword evidence="7" id="KW-1185">Reference proteome</keyword>
<gene>
    <name evidence="6" type="ORF">LX99_00641</name>
</gene>
<dbReference type="Gene3D" id="3.40.50.2300">
    <property type="match status" value="1"/>
</dbReference>
<accession>A0A316HIP2</accession>
<dbReference type="PROSITE" id="PS50110">
    <property type="entry name" value="RESPONSE_REGULATORY"/>
    <property type="match status" value="1"/>
</dbReference>
<dbReference type="PANTHER" id="PTHR43214">
    <property type="entry name" value="TWO-COMPONENT RESPONSE REGULATOR"/>
    <property type="match status" value="1"/>
</dbReference>
<dbReference type="Pfam" id="PF00072">
    <property type="entry name" value="Response_reg"/>
    <property type="match status" value="1"/>
</dbReference>
<dbReference type="Pfam" id="PF00196">
    <property type="entry name" value="GerE"/>
    <property type="match status" value="1"/>
</dbReference>
<sequence>MVNIALVEDHVLLRRALAVLIKELGNNISFEADNGKDCLEMLAADYKPDVILMDINMPVMDGYEASLIIKNKYPDIKVLALSMYDDELAIIRMLKNGVRGFILKNCDPRQLTDAIHGVMIKGYYHSDLVSSKLIHAINNYDNDQSGLKNVLLLNSREIEFLKLTATELTYKEMASKMHVSFRTIDGYREALFLKLNIKSRVGLVIYAIKAGIVIL</sequence>
<evidence type="ECO:0000259" key="4">
    <source>
        <dbReference type="PROSITE" id="PS50043"/>
    </source>
</evidence>
<dbReference type="CDD" id="cd06170">
    <property type="entry name" value="LuxR_C_like"/>
    <property type="match status" value="1"/>
</dbReference>
<dbReference type="Proteomes" id="UP000245678">
    <property type="component" value="Unassembled WGS sequence"/>
</dbReference>
<dbReference type="SMART" id="SM00448">
    <property type="entry name" value="REC"/>
    <property type="match status" value="1"/>
</dbReference>
<dbReference type="InterPro" id="IPR001789">
    <property type="entry name" value="Sig_transdc_resp-reg_receiver"/>
</dbReference>
<keyword evidence="1 3" id="KW-0597">Phosphoprotein</keyword>
<dbReference type="RefSeq" id="WP_109606307.1">
    <property type="nucleotide sequence ID" value="NZ_QGHA01000001.1"/>
</dbReference>
<evidence type="ECO:0000256" key="2">
    <source>
        <dbReference type="ARBA" id="ARBA00023125"/>
    </source>
</evidence>